<feature type="domain" description="DYW" evidence="4">
    <location>
        <begin position="751"/>
        <end position="843"/>
    </location>
</feature>
<name>A0A484K210_9ASTE</name>
<dbReference type="AlphaFoldDB" id="A0A484K210"/>
<dbReference type="InterPro" id="IPR011990">
    <property type="entry name" value="TPR-like_helical_dom_sf"/>
</dbReference>
<proteinExistence type="inferred from homology"/>
<evidence type="ECO:0000256" key="2">
    <source>
        <dbReference type="ARBA" id="ARBA00022737"/>
    </source>
</evidence>
<comment type="similarity">
    <text evidence="1">Belongs to the PPR family. PCMP-H subfamily.</text>
</comment>
<dbReference type="NCBIfam" id="TIGR00756">
    <property type="entry name" value="PPR"/>
    <property type="match status" value="2"/>
</dbReference>
<evidence type="ECO:0000256" key="1">
    <source>
        <dbReference type="ARBA" id="ARBA00006643"/>
    </source>
</evidence>
<dbReference type="InterPro" id="IPR002885">
    <property type="entry name" value="PPR_rpt"/>
</dbReference>
<dbReference type="GO" id="GO:0003723">
    <property type="term" value="F:RNA binding"/>
    <property type="evidence" value="ECO:0007669"/>
    <property type="project" value="InterPro"/>
</dbReference>
<dbReference type="GO" id="GO:0009451">
    <property type="term" value="P:RNA modification"/>
    <property type="evidence" value="ECO:0007669"/>
    <property type="project" value="InterPro"/>
</dbReference>
<dbReference type="PROSITE" id="PS51375">
    <property type="entry name" value="PPR"/>
    <property type="match status" value="4"/>
</dbReference>
<dbReference type="Pfam" id="PF20431">
    <property type="entry name" value="E_motif"/>
    <property type="match status" value="1"/>
</dbReference>
<evidence type="ECO:0000256" key="3">
    <source>
        <dbReference type="PROSITE-ProRule" id="PRU00708"/>
    </source>
</evidence>
<evidence type="ECO:0000313" key="6">
    <source>
        <dbReference type="Proteomes" id="UP000595140"/>
    </source>
</evidence>
<feature type="repeat" description="PPR" evidence="3">
    <location>
        <begin position="434"/>
        <end position="468"/>
    </location>
</feature>
<dbReference type="FunFam" id="1.25.40.10:FF:000144">
    <property type="entry name" value="Pentatricopeptide repeat-containing protein, mitochondrial"/>
    <property type="match status" value="1"/>
</dbReference>
<dbReference type="GO" id="GO:0008270">
    <property type="term" value="F:zinc ion binding"/>
    <property type="evidence" value="ECO:0007669"/>
    <property type="project" value="InterPro"/>
</dbReference>
<dbReference type="InterPro" id="IPR032867">
    <property type="entry name" value="DYW_dom"/>
</dbReference>
<dbReference type="PANTHER" id="PTHR47926:SF377">
    <property type="entry name" value="OS04G0469400 PROTEIN"/>
    <property type="match status" value="1"/>
</dbReference>
<gene>
    <name evidence="5" type="ORF">CCAM_LOCUS1459</name>
</gene>
<dbReference type="Pfam" id="PF14432">
    <property type="entry name" value="DYW_deaminase"/>
    <property type="match status" value="1"/>
</dbReference>
<dbReference type="EMBL" id="OOIL02000038">
    <property type="protein sequence ID" value="VFQ59683.1"/>
    <property type="molecule type" value="Genomic_DNA"/>
</dbReference>
<keyword evidence="2" id="KW-0677">Repeat</keyword>
<organism evidence="5 6">
    <name type="scientific">Cuscuta campestris</name>
    <dbReference type="NCBI Taxonomy" id="132261"/>
    <lineage>
        <taxon>Eukaryota</taxon>
        <taxon>Viridiplantae</taxon>
        <taxon>Streptophyta</taxon>
        <taxon>Embryophyta</taxon>
        <taxon>Tracheophyta</taxon>
        <taxon>Spermatophyta</taxon>
        <taxon>Magnoliopsida</taxon>
        <taxon>eudicotyledons</taxon>
        <taxon>Gunneridae</taxon>
        <taxon>Pentapetalae</taxon>
        <taxon>asterids</taxon>
        <taxon>lamiids</taxon>
        <taxon>Solanales</taxon>
        <taxon>Convolvulaceae</taxon>
        <taxon>Cuscuteae</taxon>
        <taxon>Cuscuta</taxon>
        <taxon>Cuscuta subgen. Grammica</taxon>
        <taxon>Cuscuta sect. Cleistogrammica</taxon>
    </lineage>
</organism>
<feature type="repeat" description="PPR" evidence="3">
    <location>
        <begin position="535"/>
        <end position="569"/>
    </location>
</feature>
<dbReference type="Proteomes" id="UP000595140">
    <property type="component" value="Unassembled WGS sequence"/>
</dbReference>
<accession>A0A484K210</accession>
<dbReference type="InterPro" id="IPR046848">
    <property type="entry name" value="E_motif"/>
</dbReference>
<dbReference type="OrthoDB" id="1846880at2759"/>
<dbReference type="FunFam" id="1.25.40.10:FF:000073">
    <property type="entry name" value="Pentatricopeptide repeat-containing protein chloroplastic"/>
    <property type="match status" value="1"/>
</dbReference>
<dbReference type="InterPro" id="IPR046960">
    <property type="entry name" value="PPR_At4g14850-like_plant"/>
</dbReference>
<keyword evidence="6" id="KW-1185">Reference proteome</keyword>
<dbReference type="Pfam" id="PF20430">
    <property type="entry name" value="Eplus_motif"/>
    <property type="match status" value="1"/>
</dbReference>
<protein>
    <recommendedName>
        <fullName evidence="4">DYW domain-containing protein</fullName>
    </recommendedName>
</protein>
<dbReference type="Gene3D" id="1.25.40.10">
    <property type="entry name" value="Tetratricopeptide repeat domain"/>
    <property type="match status" value="4"/>
</dbReference>
<dbReference type="InterPro" id="IPR046849">
    <property type="entry name" value="E2_motif"/>
</dbReference>
<evidence type="ECO:0000259" key="4">
    <source>
        <dbReference type="Pfam" id="PF14432"/>
    </source>
</evidence>
<feature type="repeat" description="PPR" evidence="3">
    <location>
        <begin position="143"/>
        <end position="177"/>
    </location>
</feature>
<dbReference type="Pfam" id="PF13041">
    <property type="entry name" value="PPR_2"/>
    <property type="match status" value="2"/>
</dbReference>
<evidence type="ECO:0000313" key="5">
    <source>
        <dbReference type="EMBL" id="VFQ59683.1"/>
    </source>
</evidence>
<dbReference type="Pfam" id="PF01535">
    <property type="entry name" value="PPR"/>
    <property type="match status" value="2"/>
</dbReference>
<dbReference type="FunFam" id="1.25.40.10:FF:000366">
    <property type="entry name" value="Pentatricopeptide (PPR) repeat-containing protein"/>
    <property type="match status" value="1"/>
</dbReference>
<reference evidence="5 6" key="1">
    <citation type="submission" date="2018-04" db="EMBL/GenBank/DDBJ databases">
        <authorList>
            <person name="Vogel A."/>
        </authorList>
    </citation>
    <scope>NUCLEOTIDE SEQUENCE [LARGE SCALE GENOMIC DNA]</scope>
</reference>
<feature type="repeat" description="PPR" evidence="3">
    <location>
        <begin position="333"/>
        <end position="368"/>
    </location>
</feature>
<sequence>MDVPIHILSPTSCLSSLSNPAAAKSQNFRPIRAAKTSAKPTKTSSIKAASWKGNLREALASLGVLTSQGNPISTCLDEHYSLAIELCAAQRELSCGKQIHAHFLKSKWVHDAVFLNTKLVCMYGKCGSAEDAGKVFDRMPERTIFTWNAIVGAYVNNGEPLRALKVYEEMRALGVPPDAHTFPCALKACVEIGDLSCGSEIHGLALKLGFTSNIFVVNSLVDIGSFKSLHRIADSWFESKYIYSCGYFTGLQGAIHWDIWHRGRKPDCVSLMSVLSASGRLGDLLHGKETHAFALKRGLDGELQIGNTLVDMYAKCGQIDYMDRAFRRILHKDNISWTTVISAYAQSCYYPLQALQLFREVQLEGIDIDALMIGSVLLACGELRLNLVAEQVHGYSIRRGLYDLVTQKTLIRVYGDCGNIEYSRRIFVMIGVKDVVSLTSMMRSFVHNGLANDALALVLYMKEVGMELDYVAVLSMISAATSLSVLRRGREVHGYLIRKGYPLKGSIASSLLDMYACCGTLEDSFKIFSAVNERDLVLWTSMINSYGMHGRGVEAIGLFLKMEEENIVPDHITFLVLLHACSHSALVEEGKMVFETMERKYNLEPWPEHYACLVDLLGRANHLQEAFQVLRTMKPEPTAAVWCALLHACHVHSNKELGVIAAKKLLELEPENPGNYVLVSNLYASGNRWDDAEEVRTTMKGQGMKKEPACSWTEIGNEVHTFVAQDKSHPRRDEIYQKLSFVTKKLEREGGYVAQTKHVFQNVEEREKVRLLNGHSERLAIACALLVTDSKTQIRIMKNLRVCGDCHNFIKLASKVLDREIIVRDAKRFHHFRNGACSCGDFW</sequence>
<dbReference type="PANTHER" id="PTHR47926">
    <property type="entry name" value="PENTATRICOPEPTIDE REPEAT-CONTAINING PROTEIN"/>
    <property type="match status" value="1"/>
</dbReference>